<feature type="coiled-coil region" evidence="1">
    <location>
        <begin position="551"/>
        <end position="582"/>
    </location>
</feature>
<feature type="compositionally biased region" description="Basic and acidic residues" evidence="2">
    <location>
        <begin position="22"/>
        <end position="31"/>
    </location>
</feature>
<proteinExistence type="predicted"/>
<dbReference type="PANTHER" id="PTHR31099">
    <property type="entry name" value="OS06G0165300 PROTEIN"/>
    <property type="match status" value="1"/>
</dbReference>
<feature type="region of interest" description="Disordered" evidence="2">
    <location>
        <begin position="299"/>
        <end position="374"/>
    </location>
</feature>
<dbReference type="KEGG" id="rsz:130501045"/>
<feature type="coiled-coil region" evidence="1">
    <location>
        <begin position="424"/>
        <end position="500"/>
    </location>
</feature>
<feature type="compositionally biased region" description="Basic and acidic residues" evidence="2">
    <location>
        <begin position="626"/>
        <end position="639"/>
    </location>
</feature>
<gene>
    <name evidence="4" type="primary">LOC130501045</name>
</gene>
<keyword evidence="1" id="KW-0175">Coiled coil</keyword>
<keyword evidence="3" id="KW-1185">Reference proteome</keyword>
<dbReference type="RefSeq" id="XP_056851919.1">
    <property type="nucleotide sequence ID" value="XM_056995939.1"/>
</dbReference>
<feature type="region of interest" description="Disordered" evidence="2">
    <location>
        <begin position="1"/>
        <end position="67"/>
    </location>
</feature>
<feature type="compositionally biased region" description="Polar residues" evidence="2">
    <location>
        <begin position="57"/>
        <end position="67"/>
    </location>
</feature>
<evidence type="ECO:0000256" key="2">
    <source>
        <dbReference type="SAM" id="MobiDB-lite"/>
    </source>
</evidence>
<dbReference type="Pfam" id="PF07794">
    <property type="entry name" value="DUF1633"/>
    <property type="match status" value="1"/>
</dbReference>
<organism evidence="3 4">
    <name type="scientific">Raphanus sativus</name>
    <name type="common">Radish</name>
    <name type="synonym">Raphanus raphanistrum var. sativus</name>
    <dbReference type="NCBI Taxonomy" id="3726"/>
    <lineage>
        <taxon>Eukaryota</taxon>
        <taxon>Viridiplantae</taxon>
        <taxon>Streptophyta</taxon>
        <taxon>Embryophyta</taxon>
        <taxon>Tracheophyta</taxon>
        <taxon>Spermatophyta</taxon>
        <taxon>Magnoliopsida</taxon>
        <taxon>eudicotyledons</taxon>
        <taxon>Gunneridae</taxon>
        <taxon>Pentapetalae</taxon>
        <taxon>rosids</taxon>
        <taxon>malvids</taxon>
        <taxon>Brassicales</taxon>
        <taxon>Brassicaceae</taxon>
        <taxon>Brassiceae</taxon>
        <taxon>Raphanus</taxon>
    </lineage>
</organism>
<accession>A0A9W3CKA8</accession>
<dbReference type="PANTHER" id="PTHR31099:SF37">
    <property type="entry name" value="MYOSIN HEAVY CHAIN-LIKE PROTEIN"/>
    <property type="match status" value="1"/>
</dbReference>
<evidence type="ECO:0000313" key="4">
    <source>
        <dbReference type="RefSeq" id="XP_056851919.1"/>
    </source>
</evidence>
<feature type="compositionally biased region" description="Basic and acidic residues" evidence="2">
    <location>
        <begin position="333"/>
        <end position="357"/>
    </location>
</feature>
<name>A0A9W3CKA8_RAPSA</name>
<dbReference type="Proteomes" id="UP000504610">
    <property type="component" value="Unplaced"/>
</dbReference>
<dbReference type="InterPro" id="IPR012436">
    <property type="entry name" value="DUF1633"/>
</dbReference>
<evidence type="ECO:0000313" key="3">
    <source>
        <dbReference type="Proteomes" id="UP000504610"/>
    </source>
</evidence>
<feature type="region of interest" description="Disordered" evidence="2">
    <location>
        <begin position="591"/>
        <end position="639"/>
    </location>
</feature>
<feature type="compositionally biased region" description="Polar residues" evidence="2">
    <location>
        <begin position="1"/>
        <end position="14"/>
    </location>
</feature>
<sequence>MSQKEGSGEVQISASGVRIMKVKQEAGERMKKDAKKKKAKDSIGARVKRMKKKDGKSASSGPHSPSLLKSQDVVNLVVQAHGKSDLARACTDDETPETVPEGWFCVHEKYISKCHLRFPLPTLLLDLLDHYQLALSQLCPSVIRVINGFITRAKEEGVIVGLTEQMSLFLIKESTTKDGGSGTYYLPCRPGLGIFKFTASDDDWRKKYFYVKIEPSIPVGRDLRTSWSDISEIKDPVKLSDKLTRALYRKLQHNPNTWAAYTTSRVGSARFPDRYKASFPDSVTVAGLEVSEGESIFSVSSGASTSEKTQSQKMPIQPSFRSRGPEVEADPQIVKDTHEFEPPRSKRSRTDQVDRPSRSSSSSSRGGTVGWNFTHSKPGSVFNDSWGLATLMRHMKRTGCALPSTANLTNKEEYVEIAHFMGQLAQVTELVRATKMELDQARVQVSELQAEVKKLGSKADIQQGKIESQTVDIQVKSRKIAELESARKIAEYQVKELIASSQDNQKNKEAEVKLAVRRGKKEVAGAYNKILASVKEKFAKKKDEVELQMCAQELQANTDLLKDMLENEIQNAEDEYNRLMTLMPEAAAAYEKAQVSDFSITPVEATPGDDDKEMEEEVPDKEDDPVDKGAEKSSGDKEV</sequence>
<evidence type="ECO:0000256" key="1">
    <source>
        <dbReference type="SAM" id="Coils"/>
    </source>
</evidence>
<dbReference type="AlphaFoldDB" id="A0A9W3CKA8"/>
<reference evidence="4" key="1">
    <citation type="submission" date="2025-08" db="UniProtKB">
        <authorList>
            <consortium name="RefSeq"/>
        </authorList>
    </citation>
    <scope>IDENTIFICATION</scope>
    <source>
        <tissue evidence="4">Leaf</tissue>
    </source>
</reference>
<feature type="compositionally biased region" description="Polar residues" evidence="2">
    <location>
        <begin position="299"/>
        <end position="314"/>
    </location>
</feature>
<dbReference type="GeneID" id="130501045"/>
<protein>
    <submittedName>
        <fullName evidence="4">Uncharacterized protein LOC130501045</fullName>
    </submittedName>
</protein>
<feature type="compositionally biased region" description="Acidic residues" evidence="2">
    <location>
        <begin position="607"/>
        <end position="625"/>
    </location>
</feature>